<keyword evidence="3" id="KW-1185">Reference proteome</keyword>
<evidence type="ECO:0000313" key="2">
    <source>
        <dbReference type="EMBL" id="WFD40797.1"/>
    </source>
</evidence>
<name>A0AAF0JBE5_9BASI</name>
<reference evidence="2" key="1">
    <citation type="submission" date="2023-03" db="EMBL/GenBank/DDBJ databases">
        <title>Mating type loci evolution in Malassezia.</title>
        <authorList>
            <person name="Coelho M.A."/>
        </authorList>
    </citation>
    <scope>NUCLEOTIDE SEQUENCE</scope>
    <source>
        <strain evidence="2">CBS 9431</strain>
    </source>
</reference>
<evidence type="ECO:0000313" key="3">
    <source>
        <dbReference type="Proteomes" id="UP001217754"/>
    </source>
</evidence>
<dbReference type="RefSeq" id="XP_060123694.1">
    <property type="nucleotide sequence ID" value="XM_060267711.1"/>
</dbReference>
<gene>
    <name evidence="2" type="ORF">MJAP1_003786</name>
</gene>
<dbReference type="Proteomes" id="UP001217754">
    <property type="component" value="Chromosome 8"/>
</dbReference>
<protein>
    <submittedName>
        <fullName evidence="2">Uncharacterized protein</fullName>
    </submittedName>
</protein>
<feature type="region of interest" description="Disordered" evidence="1">
    <location>
        <begin position="105"/>
        <end position="157"/>
    </location>
</feature>
<sequence length="238" mass="25440">MVCQQSYPNDCETCPANVCVADPSKAPGKLYGVAIGGSLGAGFFCILLPSVDDKVDPIPPMPPMLNETHEVPQDEVPMQSISSPMPERSGAPSSRELWRISEQVEPPEPMRHRLPNIRGAPASATSSPKPNVASTPAGLARRGPVGGTGQAFGSPNTDLDAARTSAYYAFWNHLVDEYDHPDCESVQTVTLSPRPISSTAMVESPMGTPGHAARVPLSKGRVELVQVPSSKRDQTRMR</sequence>
<feature type="compositionally biased region" description="Polar residues" evidence="1">
    <location>
        <begin position="123"/>
        <end position="134"/>
    </location>
</feature>
<dbReference type="GeneID" id="85227437"/>
<proteinExistence type="predicted"/>
<dbReference type="EMBL" id="CP119965">
    <property type="protein sequence ID" value="WFD40797.1"/>
    <property type="molecule type" value="Genomic_DNA"/>
</dbReference>
<evidence type="ECO:0000256" key="1">
    <source>
        <dbReference type="SAM" id="MobiDB-lite"/>
    </source>
</evidence>
<dbReference type="AlphaFoldDB" id="A0AAF0JBE5"/>
<accession>A0AAF0JBE5</accession>
<organism evidence="2 3">
    <name type="scientific">Malassezia japonica</name>
    <dbReference type="NCBI Taxonomy" id="223818"/>
    <lineage>
        <taxon>Eukaryota</taxon>
        <taxon>Fungi</taxon>
        <taxon>Dikarya</taxon>
        <taxon>Basidiomycota</taxon>
        <taxon>Ustilaginomycotina</taxon>
        <taxon>Malasseziomycetes</taxon>
        <taxon>Malasseziales</taxon>
        <taxon>Malasseziaceae</taxon>
        <taxon>Malassezia</taxon>
    </lineage>
</organism>